<keyword evidence="3" id="KW-1185">Reference proteome</keyword>
<feature type="region of interest" description="Disordered" evidence="1">
    <location>
        <begin position="596"/>
        <end position="618"/>
    </location>
</feature>
<sequence>MMDRGQSESVGVILLTAVIALTVTSTGAVVLSDWQADIEQGPIADLDSEFTPINMLLEHRGGNTLNPNTTTIRLVAADEATIRPVDAEAVTFDEPFQPGTSLSQEFDLVDGTVELLVVHDPTNSVVYSETHRINARVERLLFEIANRTDPAYVLEGTPATYTVDKDFEAGVDLNVTDEANITVEDESKLDFDEPETTITGLDPDPTETTNVTAEVDGYTAATEVIVLESDPPLEVATKSVNITDATSLNADGKLVDLGGLPEVDLFFRYLPSRIFNGDSLNNSDGLVADGEFHTDPDGYAHDNDWVHDNTPLEPGENRSYIYDKRESGADFQFVFRDDKQTIPTADAPEYVHLSERFDPPDATFRVEVSRSTDGSTADVVVYDEPEGGDIVDDERDISVGSYTDLYYSSFEVSGTFGDDSLRLTAVENRDELSQVKTADSATDTNTTYEQYITGIQPNREYALEIYAEQSIGGQQISSTGNQITFNITGPTVETVDSVTRTGARSAEVKSNIKMGDFQQTDLFFEYVPSRIFNGYPTNNNDGLVADGGFYTDPDGYAHDNNWVHDNTLLEPGENRTYVYDKRDSGADFEVILRTDEQRPTGSSSISNNVHTSKRFDPPEGEFRVEVNRSNDSSTLDLVVYNEPEGGEIIDEERGISVESYDEIYYSTIEVLGSNGEDSLRLIGVENRDGYGQTAGTTVTESGSYTDEITGLQYQEAYSVTALTKNDDTDPAVTATGDPITFRTSPPVVETVDTTRTGNTSADVEAELVEMGGLQLVDLYVRYLPSRIFNGNATNNSDGLVADGGFYSDPDGYAHDNFWVHDNTPLKANKTRSYVYDTRESGADFEVVFRDDEQSSPTDSSRLPNNVYTSKRFDPPAGQFRVEVSRSTNSSTADIVVYDEPKGGDIVDTEREIPVGGYPELYYSTIEVLGADGDDSLRLIAVENRDELAQVRADTSSTTNPTMYTGTLSGLDQGRDYGVTAVIENGDIDSPINASGEQIGLRLPD</sequence>
<accession>A0A1H6WDF8</accession>
<dbReference type="GeneID" id="35004063"/>
<dbReference type="Proteomes" id="UP000198888">
    <property type="component" value="Unassembled WGS sequence"/>
</dbReference>
<feature type="region of interest" description="Disordered" evidence="1">
    <location>
        <begin position="849"/>
        <end position="869"/>
    </location>
</feature>
<dbReference type="STRING" id="1073996.SAMN05444271_12410"/>
<evidence type="ECO:0008006" key="4">
    <source>
        <dbReference type="Google" id="ProtNLM"/>
    </source>
</evidence>
<organism evidence="2 3">
    <name type="scientific">Halohasta litchfieldiae</name>
    <dbReference type="NCBI Taxonomy" id="1073996"/>
    <lineage>
        <taxon>Archaea</taxon>
        <taxon>Methanobacteriati</taxon>
        <taxon>Methanobacteriota</taxon>
        <taxon>Stenosarchaea group</taxon>
        <taxon>Halobacteria</taxon>
        <taxon>Halobacteriales</taxon>
        <taxon>Haloferacaceae</taxon>
        <taxon>Halohasta</taxon>
    </lineage>
</organism>
<evidence type="ECO:0000313" key="2">
    <source>
        <dbReference type="EMBL" id="SEJ13726.1"/>
    </source>
</evidence>
<reference evidence="2 3" key="1">
    <citation type="submission" date="2016-10" db="EMBL/GenBank/DDBJ databases">
        <authorList>
            <person name="de Groot N.N."/>
        </authorList>
    </citation>
    <scope>NUCLEOTIDE SEQUENCE [LARGE SCALE GENOMIC DNA]</scope>
    <source>
        <strain evidence="2 3">DSM 22187</strain>
    </source>
</reference>
<accession>A0A2H4Q6M4</accession>
<proteinExistence type="predicted"/>
<feature type="compositionally biased region" description="Polar residues" evidence="1">
    <location>
        <begin position="854"/>
        <end position="868"/>
    </location>
</feature>
<dbReference type="EMBL" id="FNYR01000024">
    <property type="protein sequence ID" value="SEJ13726.1"/>
    <property type="molecule type" value="Genomic_DNA"/>
</dbReference>
<protein>
    <recommendedName>
        <fullName evidence="4">Archaeal Type IV pilin N-terminal domain-containing protein</fullName>
    </recommendedName>
</protein>
<gene>
    <name evidence="2" type="ORF">SAMN05444271_12410</name>
</gene>
<evidence type="ECO:0000256" key="1">
    <source>
        <dbReference type="SAM" id="MobiDB-lite"/>
    </source>
</evidence>
<dbReference type="RefSeq" id="WP_143054177.1">
    <property type="nucleotide sequence ID" value="NZ_CP024845.1"/>
</dbReference>
<dbReference type="AlphaFoldDB" id="A0A1H6WDF8"/>
<name>A0A1H6WDF8_9EURY</name>
<dbReference type="KEGG" id="hae:halTADL_3297"/>
<feature type="compositionally biased region" description="Polar residues" evidence="1">
    <location>
        <begin position="599"/>
        <end position="610"/>
    </location>
</feature>
<evidence type="ECO:0000313" key="3">
    <source>
        <dbReference type="Proteomes" id="UP000198888"/>
    </source>
</evidence>